<sequence length="515" mass="56787">MVVSSQDGFELSTNSAMSYAPSTLGKEQQSVDTKVHGFPLQSAIAAGGLSPSSECQIPQPLEALQGTPPSPFLCKTYDMVNDPLTDAIVSWSSAHNSFIVWNPPEFTKQLLPKYFKHNNFSSFVRQLNTYGFRKVDPDRWEFAAKGFLRGQRHLLRAIHRRKPVSQGHLQNSGPNSSKGICVEVGRFGGLEGDIEQLNRDKNVLMQELVRIRQQQQTIEQNMKVMGQRLLTTEQHQQQILSFLGKAMQSPSFVAQIVQQNKGNKLIDDAQKKRRLPKEALQANDDDLNLSSSQGQIVKYQAASTDPSQTMLNNCLNSLDISNSALHSNRLLEILQNTKQDVDETSTSDTEVLLAGTESITYSGPLEGIDVSAASDESTLSNLSNPPSTESVITCLEGENAAKDHSQVVGEYESLEMRFPNGNACSYPGQPDSSLGDDVGGNVMNDNVWQQFLDEFLAFEKGELGMEKGDNYIDHDLADLITDDSEGSSLHSWNNNVNVDQLAEQLVQVIPGSTEF</sequence>
<comment type="caution">
    <text evidence="1">The sequence shown here is derived from an EMBL/GenBank/DDBJ whole genome shotgun (WGS) entry which is preliminary data.</text>
</comment>
<dbReference type="EMBL" id="CM055111">
    <property type="protein sequence ID" value="KAJ7519179.1"/>
    <property type="molecule type" value="Genomic_DNA"/>
</dbReference>
<name>A0ACC2ANQ5_DIPCM</name>
<keyword evidence="2" id="KW-1185">Reference proteome</keyword>
<reference evidence="2" key="1">
    <citation type="journal article" date="2024" name="Proc. Natl. Acad. Sci. U.S.A.">
        <title>Extraordinary preservation of gene collinearity over three hundred million years revealed in homosporous lycophytes.</title>
        <authorList>
            <person name="Li C."/>
            <person name="Wickell D."/>
            <person name="Kuo L.Y."/>
            <person name="Chen X."/>
            <person name="Nie B."/>
            <person name="Liao X."/>
            <person name="Peng D."/>
            <person name="Ji J."/>
            <person name="Jenkins J."/>
            <person name="Williams M."/>
            <person name="Shu S."/>
            <person name="Plott C."/>
            <person name="Barry K."/>
            <person name="Rajasekar S."/>
            <person name="Grimwood J."/>
            <person name="Han X."/>
            <person name="Sun S."/>
            <person name="Hou Z."/>
            <person name="He W."/>
            <person name="Dai G."/>
            <person name="Sun C."/>
            <person name="Schmutz J."/>
            <person name="Leebens-Mack J.H."/>
            <person name="Li F.W."/>
            <person name="Wang L."/>
        </authorList>
    </citation>
    <scope>NUCLEOTIDE SEQUENCE [LARGE SCALE GENOMIC DNA]</scope>
    <source>
        <strain evidence="2">cv. PW_Plant_1</strain>
    </source>
</reference>
<protein>
    <submittedName>
        <fullName evidence="1">Uncharacterized protein</fullName>
    </submittedName>
</protein>
<dbReference type="Proteomes" id="UP001162992">
    <property type="component" value="Chromosome 20"/>
</dbReference>
<evidence type="ECO:0000313" key="2">
    <source>
        <dbReference type="Proteomes" id="UP001162992"/>
    </source>
</evidence>
<organism evidence="1 2">
    <name type="scientific">Diphasiastrum complanatum</name>
    <name type="common">Issler's clubmoss</name>
    <name type="synonym">Lycopodium complanatum</name>
    <dbReference type="NCBI Taxonomy" id="34168"/>
    <lineage>
        <taxon>Eukaryota</taxon>
        <taxon>Viridiplantae</taxon>
        <taxon>Streptophyta</taxon>
        <taxon>Embryophyta</taxon>
        <taxon>Tracheophyta</taxon>
        <taxon>Lycopodiopsida</taxon>
        <taxon>Lycopodiales</taxon>
        <taxon>Lycopodiaceae</taxon>
        <taxon>Lycopodioideae</taxon>
        <taxon>Diphasiastrum</taxon>
    </lineage>
</organism>
<evidence type="ECO:0000313" key="1">
    <source>
        <dbReference type="EMBL" id="KAJ7519179.1"/>
    </source>
</evidence>
<accession>A0ACC2ANQ5</accession>
<proteinExistence type="predicted"/>
<gene>
    <name evidence="1" type="ORF">O6H91_20G026400</name>
</gene>